<comment type="subcellular location">
    <subcellularLocation>
        <location evidence="10">Cytoplasm</location>
    </subcellularLocation>
</comment>
<dbReference type="InterPro" id="IPR036190">
    <property type="entry name" value="Urocanase_sf"/>
</dbReference>
<accession>A0A3M8SVC8</accession>
<dbReference type="HAMAP" id="MF_00577">
    <property type="entry name" value="HutU"/>
    <property type="match status" value="1"/>
</dbReference>
<dbReference type="InterPro" id="IPR055351">
    <property type="entry name" value="Urocanase"/>
</dbReference>
<feature type="binding site" evidence="10">
    <location>
        <begin position="176"/>
        <end position="178"/>
    </location>
    <ligand>
        <name>NAD(+)</name>
        <dbReference type="ChEBI" id="CHEBI:57540"/>
    </ligand>
</feature>
<feature type="binding site" evidence="10">
    <location>
        <begin position="273"/>
        <end position="274"/>
    </location>
    <ligand>
        <name>NAD(+)</name>
        <dbReference type="ChEBI" id="CHEBI:57540"/>
    </ligand>
</feature>
<evidence type="ECO:0000256" key="8">
    <source>
        <dbReference type="ARBA" id="ARBA00047623"/>
    </source>
</evidence>
<name>A0A3M8SVC8_9GAMM</name>
<evidence type="ECO:0000256" key="3">
    <source>
        <dbReference type="ARBA" id="ARBA00011992"/>
    </source>
</evidence>
<feature type="domain" description="Urocanase Rossmann-like" evidence="11">
    <location>
        <begin position="140"/>
        <end position="348"/>
    </location>
</feature>
<comment type="similarity">
    <text evidence="2 10">Belongs to the urocanase family.</text>
</comment>
<dbReference type="NCBIfam" id="NF003820">
    <property type="entry name" value="PRK05414.1"/>
    <property type="match status" value="1"/>
</dbReference>
<evidence type="ECO:0000256" key="6">
    <source>
        <dbReference type="ARBA" id="ARBA00023239"/>
    </source>
</evidence>
<dbReference type="RefSeq" id="WP_123088798.1">
    <property type="nucleotide sequence ID" value="NZ_RIBS01000007.1"/>
</dbReference>
<protein>
    <recommendedName>
        <fullName evidence="3 10">Urocanate hydratase</fullName>
        <shortName evidence="10">Urocanase</shortName>
        <ecNumber evidence="3 10">4.2.1.49</ecNumber>
    </recommendedName>
    <alternativeName>
        <fullName evidence="7 10">Imidazolonepropionate hydrolase</fullName>
    </alternativeName>
</protein>
<dbReference type="Pfam" id="PF17391">
    <property type="entry name" value="Urocanase_N"/>
    <property type="match status" value="1"/>
</dbReference>
<proteinExistence type="inferred from homology"/>
<evidence type="ECO:0000259" key="13">
    <source>
        <dbReference type="Pfam" id="PF17392"/>
    </source>
</evidence>
<dbReference type="OrthoDB" id="9764874at2"/>
<evidence type="ECO:0000256" key="9">
    <source>
        <dbReference type="ARBA" id="ARBA00056569"/>
    </source>
</evidence>
<comment type="caution">
    <text evidence="10">Lacks conserved residue(s) required for the propagation of feature annotation.</text>
</comment>
<dbReference type="InterPro" id="IPR023636">
    <property type="entry name" value="Urocanase_CS"/>
</dbReference>
<dbReference type="PIRSF" id="PIRSF001423">
    <property type="entry name" value="Urocanate_hydrat"/>
    <property type="match status" value="1"/>
</dbReference>
<reference evidence="14 15" key="1">
    <citation type="submission" date="2018-11" db="EMBL/GenBank/DDBJ databases">
        <title>Lysobacter cryohumiis sp. nov., isolated from soil in the Tianshan Mountains, Xinjiang, China.</title>
        <authorList>
            <person name="Luo Y."/>
            <person name="Sheng H."/>
        </authorList>
    </citation>
    <scope>NUCLEOTIDE SEQUENCE [LARGE SCALE GENOMIC DNA]</scope>
    <source>
        <strain evidence="14 15">ZS60</strain>
    </source>
</reference>
<dbReference type="UniPathway" id="UPA00379">
    <property type="reaction ID" value="UER00550"/>
</dbReference>
<dbReference type="InterPro" id="IPR035401">
    <property type="entry name" value="Urocanase_C"/>
</dbReference>
<feature type="binding site" evidence="10">
    <location>
        <position position="130"/>
    </location>
    <ligand>
        <name>NAD(+)</name>
        <dbReference type="ChEBI" id="CHEBI:57540"/>
    </ligand>
</feature>
<feature type="domain" description="Urocanase N-terminal" evidence="12">
    <location>
        <begin position="11"/>
        <end position="137"/>
    </location>
</feature>
<dbReference type="GO" id="GO:0019556">
    <property type="term" value="P:L-histidine catabolic process to glutamate and formamide"/>
    <property type="evidence" value="ECO:0007669"/>
    <property type="project" value="UniProtKB-UniPathway"/>
</dbReference>
<sequence length="554" mass="60967">MSTRIDPSRVIRAPRGNQLNCKSWLSEAAYRMIQNNLDAEVAEDPTALVVYGGIGRAARDWESFDAILKALRELDDNETLLVQSGKPVGVFPTHADAPRVLIANSNLVPHWANWEHFNELDKKGLMMYGQMTAGSWIYIGSQGIVQGTYETFVEMGRQHYAGNLTGKWILTAGLGGMGGAQPLAATLAGACSLTIECQQKSIDMRLRTRYVDEQATDLDDALARIDKYTEAGEAKSIALLGNAAEILPELVRRGVRPDAVTDQTSAHDPVHGYLPIGWTVEQWLTEQKHNPEHVRDMAKKSMRTHVEAMLAFEDMGIPTFDYGNNIRQMAFDEGCKNAFDFPGFVPAYVRPLFCRGVGPFRWVALSGDPEDIAKTDAKVKELIPDDKHLHRWLDMAAERISFQGLPARICWVGLGLRHKLGLAFNEMVRNGELKAPIVIGRDHLDSGSVASPNRETESMRDGSDAVSDWPLLNAMLNVAGGATWVSLHHGGGVGMGYSQHSGVVIVCDGTQEADKRIARVLWNDPGTGVMRHADAGYEIAKQCAREQGLKLPML</sequence>
<evidence type="ECO:0000259" key="12">
    <source>
        <dbReference type="Pfam" id="PF17391"/>
    </source>
</evidence>
<keyword evidence="4 10" id="KW-0369">Histidine metabolism</keyword>
<dbReference type="EMBL" id="RIBS01000007">
    <property type="protein sequence ID" value="RNF82662.1"/>
    <property type="molecule type" value="Genomic_DNA"/>
</dbReference>
<dbReference type="EC" id="4.2.1.49" evidence="3 10"/>
<dbReference type="Proteomes" id="UP000267049">
    <property type="component" value="Unassembled WGS sequence"/>
</dbReference>
<evidence type="ECO:0000256" key="1">
    <source>
        <dbReference type="ARBA" id="ARBA00004794"/>
    </source>
</evidence>
<dbReference type="InterPro" id="IPR035400">
    <property type="entry name" value="Urocanase_N"/>
</dbReference>
<organism evidence="14 15">
    <name type="scientific">Montanilutibacter psychrotolerans</name>
    <dbReference type="NCBI Taxonomy" id="1327343"/>
    <lineage>
        <taxon>Bacteria</taxon>
        <taxon>Pseudomonadati</taxon>
        <taxon>Pseudomonadota</taxon>
        <taxon>Gammaproteobacteria</taxon>
        <taxon>Lysobacterales</taxon>
        <taxon>Lysobacteraceae</taxon>
        <taxon>Montanilutibacter</taxon>
    </lineage>
</organism>
<dbReference type="InterPro" id="IPR038364">
    <property type="entry name" value="Urocanase_central_sf"/>
</dbReference>
<dbReference type="FunFam" id="3.40.50.10730:FF:000001">
    <property type="entry name" value="Urocanate hydratase"/>
    <property type="match status" value="1"/>
</dbReference>
<dbReference type="PANTHER" id="PTHR12216:SF4">
    <property type="entry name" value="UROCANATE HYDRATASE"/>
    <property type="match status" value="1"/>
</dbReference>
<keyword evidence="15" id="KW-1185">Reference proteome</keyword>
<dbReference type="SUPFAM" id="SSF111326">
    <property type="entry name" value="Urocanase"/>
    <property type="match status" value="1"/>
</dbReference>
<evidence type="ECO:0000313" key="15">
    <source>
        <dbReference type="Proteomes" id="UP000267049"/>
    </source>
</evidence>
<feature type="binding site" evidence="10">
    <location>
        <position position="322"/>
    </location>
    <ligand>
        <name>NAD(+)</name>
        <dbReference type="ChEBI" id="CHEBI:57540"/>
    </ligand>
</feature>
<feature type="binding site" evidence="10">
    <location>
        <begin position="263"/>
        <end position="267"/>
    </location>
    <ligand>
        <name>NAD(+)</name>
        <dbReference type="ChEBI" id="CHEBI:57540"/>
    </ligand>
</feature>
<comment type="cofactor">
    <cofactor evidence="10">
        <name>NAD(+)</name>
        <dbReference type="ChEBI" id="CHEBI:57540"/>
    </cofactor>
    <text evidence="10">Binds 1 NAD(+) per subunit.</text>
</comment>
<dbReference type="NCBIfam" id="TIGR01228">
    <property type="entry name" value="hutU"/>
    <property type="match status" value="1"/>
</dbReference>
<evidence type="ECO:0000256" key="4">
    <source>
        <dbReference type="ARBA" id="ARBA00022808"/>
    </source>
</evidence>
<keyword evidence="6 10" id="KW-0456">Lyase</keyword>
<comment type="caution">
    <text evidence="14">The sequence shown here is derived from an EMBL/GenBank/DDBJ whole genome shotgun (WGS) entry which is preliminary data.</text>
</comment>
<feature type="binding site" evidence="10">
    <location>
        <position position="196"/>
    </location>
    <ligand>
        <name>NAD(+)</name>
        <dbReference type="ChEBI" id="CHEBI:57540"/>
    </ligand>
</feature>
<dbReference type="Pfam" id="PF17392">
    <property type="entry name" value="Urocanase_C"/>
    <property type="match status" value="1"/>
</dbReference>
<dbReference type="PROSITE" id="PS01233">
    <property type="entry name" value="UROCANASE"/>
    <property type="match status" value="1"/>
</dbReference>
<evidence type="ECO:0000256" key="10">
    <source>
        <dbReference type="HAMAP-Rule" id="MF_00577"/>
    </source>
</evidence>
<dbReference type="AlphaFoldDB" id="A0A3M8SVC8"/>
<comment type="pathway">
    <text evidence="1 10">Amino-acid degradation; L-histidine degradation into L-glutamate; N-formimidoyl-L-glutamate from L-histidine: step 2/3.</text>
</comment>
<keyword evidence="10" id="KW-0963">Cytoplasm</keyword>
<evidence type="ECO:0000259" key="11">
    <source>
        <dbReference type="Pfam" id="PF01175"/>
    </source>
</evidence>
<evidence type="ECO:0000256" key="7">
    <source>
        <dbReference type="ARBA" id="ARBA00031640"/>
    </source>
</evidence>
<evidence type="ECO:0000256" key="2">
    <source>
        <dbReference type="ARBA" id="ARBA00007578"/>
    </source>
</evidence>
<dbReference type="Pfam" id="PF01175">
    <property type="entry name" value="Urocanase"/>
    <property type="match status" value="1"/>
</dbReference>
<comment type="catalytic activity">
    <reaction evidence="8 10">
        <text>4-imidazolone-5-propanoate = trans-urocanate + H2O</text>
        <dbReference type="Rhea" id="RHEA:13101"/>
        <dbReference type="ChEBI" id="CHEBI:15377"/>
        <dbReference type="ChEBI" id="CHEBI:17771"/>
        <dbReference type="ChEBI" id="CHEBI:77893"/>
        <dbReference type="EC" id="4.2.1.49"/>
    </reaction>
</comment>
<feature type="domain" description="Urocanase C-terminal" evidence="13">
    <location>
        <begin position="351"/>
        <end position="545"/>
    </location>
</feature>
<gene>
    <name evidence="10" type="primary">hutU</name>
    <name evidence="14" type="ORF">EER27_14300</name>
</gene>
<evidence type="ECO:0000256" key="5">
    <source>
        <dbReference type="ARBA" id="ARBA00023027"/>
    </source>
</evidence>
<dbReference type="Gene3D" id="3.40.1770.10">
    <property type="entry name" value="Urocanase superfamily"/>
    <property type="match status" value="1"/>
</dbReference>
<dbReference type="PANTHER" id="PTHR12216">
    <property type="entry name" value="UROCANATE HYDRATASE"/>
    <property type="match status" value="1"/>
</dbReference>
<comment type="function">
    <text evidence="9 10">Catalyzes the conversion of urocanate to 4-imidazolone-5-propionate.</text>
</comment>
<dbReference type="InterPro" id="IPR023637">
    <property type="entry name" value="Urocanase-like"/>
</dbReference>
<evidence type="ECO:0000313" key="14">
    <source>
        <dbReference type="EMBL" id="RNF82662.1"/>
    </source>
</evidence>
<feature type="active site" evidence="10">
    <location>
        <position position="410"/>
    </location>
</feature>
<dbReference type="Gene3D" id="3.40.50.10730">
    <property type="entry name" value="Urocanase like domains"/>
    <property type="match status" value="1"/>
</dbReference>
<dbReference type="GO" id="GO:0019557">
    <property type="term" value="P:L-histidine catabolic process to glutamate and formate"/>
    <property type="evidence" value="ECO:0007669"/>
    <property type="project" value="UniProtKB-UniPathway"/>
</dbReference>
<dbReference type="InterPro" id="IPR035085">
    <property type="entry name" value="Urocanase_Rossmann-like"/>
</dbReference>
<dbReference type="GO" id="GO:0016153">
    <property type="term" value="F:urocanate hydratase activity"/>
    <property type="evidence" value="ECO:0007669"/>
    <property type="project" value="UniProtKB-UniRule"/>
</dbReference>
<keyword evidence="5 10" id="KW-0520">NAD</keyword>
<feature type="binding site" evidence="10">
    <location>
        <position position="492"/>
    </location>
    <ligand>
        <name>NAD(+)</name>
        <dbReference type="ChEBI" id="CHEBI:57540"/>
    </ligand>
</feature>
<feature type="binding site" evidence="10">
    <location>
        <begin position="242"/>
        <end position="243"/>
    </location>
    <ligand>
        <name>NAD(+)</name>
        <dbReference type="ChEBI" id="CHEBI:57540"/>
    </ligand>
</feature>
<feature type="binding site" evidence="10">
    <location>
        <begin position="52"/>
        <end position="53"/>
    </location>
    <ligand>
        <name>NAD(+)</name>
        <dbReference type="ChEBI" id="CHEBI:57540"/>
    </ligand>
</feature>
<dbReference type="GO" id="GO:0005737">
    <property type="term" value="C:cytoplasm"/>
    <property type="evidence" value="ECO:0007669"/>
    <property type="project" value="UniProtKB-SubCell"/>
</dbReference>